<reference evidence="5" key="1">
    <citation type="submission" date="2022-10" db="EMBL/GenBank/DDBJ databases">
        <authorList>
            <person name="Chen Y."/>
            <person name="Dougan E. K."/>
            <person name="Chan C."/>
            <person name="Rhodes N."/>
            <person name="Thang M."/>
        </authorList>
    </citation>
    <scope>NUCLEOTIDE SEQUENCE</scope>
</reference>
<dbReference type="Proteomes" id="UP001152797">
    <property type="component" value="Unassembled WGS sequence"/>
</dbReference>
<feature type="chain" id="PRO_5043270797" evidence="3">
    <location>
        <begin position="25"/>
        <end position="1137"/>
    </location>
</feature>
<dbReference type="PANTHER" id="PTHR34512:SF30">
    <property type="entry name" value="OUTER MEMBRANE PROTEIN ASSEMBLY FACTOR BAMB"/>
    <property type="match status" value="1"/>
</dbReference>
<evidence type="ECO:0000256" key="2">
    <source>
        <dbReference type="SAM" id="Phobius"/>
    </source>
</evidence>
<protein>
    <submittedName>
        <fullName evidence="7">Outer membrane biogenesis protein BamB</fullName>
    </submittedName>
</protein>
<feature type="signal peptide" evidence="3">
    <location>
        <begin position="1"/>
        <end position="24"/>
    </location>
</feature>
<dbReference type="EMBL" id="CAMXCT020002380">
    <property type="protein sequence ID" value="CAL1151123.1"/>
    <property type="molecule type" value="Genomic_DNA"/>
</dbReference>
<dbReference type="InterPro" id="IPR018391">
    <property type="entry name" value="PQQ_b-propeller_rpt"/>
</dbReference>
<feature type="compositionally biased region" description="Basic and acidic residues" evidence="1">
    <location>
        <begin position="789"/>
        <end position="805"/>
    </location>
</feature>
<feature type="compositionally biased region" description="Basic and acidic residues" evidence="1">
    <location>
        <begin position="820"/>
        <end position="834"/>
    </location>
</feature>
<keyword evidence="2" id="KW-1133">Transmembrane helix</keyword>
<feature type="domain" description="Pyrrolo-quinoline quinone repeat" evidence="4">
    <location>
        <begin position="93"/>
        <end position="268"/>
    </location>
</feature>
<feature type="compositionally biased region" description="Basic and acidic residues" evidence="1">
    <location>
        <begin position="643"/>
        <end position="658"/>
    </location>
</feature>
<reference evidence="6" key="2">
    <citation type="submission" date="2024-04" db="EMBL/GenBank/DDBJ databases">
        <authorList>
            <person name="Chen Y."/>
            <person name="Shah S."/>
            <person name="Dougan E. K."/>
            <person name="Thang M."/>
            <person name="Chan C."/>
        </authorList>
    </citation>
    <scope>NUCLEOTIDE SEQUENCE [LARGE SCALE GENOMIC DNA]</scope>
</reference>
<comment type="caution">
    <text evidence="5">The sequence shown here is derived from an EMBL/GenBank/DDBJ whole genome shotgun (WGS) entry which is preliminary data.</text>
</comment>
<evidence type="ECO:0000313" key="5">
    <source>
        <dbReference type="EMBL" id="CAI3997748.1"/>
    </source>
</evidence>
<dbReference type="OrthoDB" id="10433629at2759"/>
<dbReference type="SUPFAM" id="SSF50998">
    <property type="entry name" value="Quinoprotein alcohol dehydrogenase-like"/>
    <property type="match status" value="1"/>
</dbReference>
<evidence type="ECO:0000313" key="8">
    <source>
        <dbReference type="Proteomes" id="UP001152797"/>
    </source>
</evidence>
<dbReference type="PANTHER" id="PTHR34512">
    <property type="entry name" value="CELL SURFACE PROTEIN"/>
    <property type="match status" value="1"/>
</dbReference>
<evidence type="ECO:0000313" key="6">
    <source>
        <dbReference type="EMBL" id="CAL1151123.1"/>
    </source>
</evidence>
<sequence length="1137" mass="124045">MRRLKQRWLPVLTACCLAWAPCNAADWPQFRGEQGSGVADAAGHPSEWGESQNVAWVIDLPGEAWSAPIVVGDRLFLTTSTAVGDGSGRRTYEVHCHALGDGASIWKQTAIEEVPSQPTHRDNTFASETPASDGERVYAYFGMTGLFCYDLDGRLVWQKDLGSYPLRNDWGTSSSPVVVDGLVVVQIDNEEDSHVVALDAASGDERWRVERPDEVTSWSTPLVWRNSERTELVFGGKTVRSHDPATGEQLWSMPIGGRSSATATAVGDVLYIGSENRTRRGGTPGGLFAVRAGASGEIVIGEPSAEERGLEWANVEGAIGIASPLVYEGHIYVPERRGGMLRVHDAENGAEVYRKRLPGGGTFWASPWAAGGEVYCLDERGKAFRLAPGAEYEVIGENELSGRFWSTPAVSGGTLLVRSADRLFAIRAAKLALTAAGNINRLGSMPVACDIAPSSGINSAVVAVLLVTSVRNVTARHSPAISTGVGIVARNPSASPIASLKPEALKPRASTMPRLRLVVTGRVAAGDQEHRHDGQEGDARVVRAGQVEPLAPAAERFFAGDPKQRRRREHGDGAHFGWAPLPNRREVDCRRSALAPCEPRRDDRQHAGGDGHAPLHPAEERRLAAGDAGVLLHANQVRRRADRRRDAADARRVGDPEQQRQPQPPVGAAFERRAGDRQQHERRRRVGNPHAAQRRRGHEPDDQPPAARRRFVGRFRGPERAGPASAQADHAEGEPPVGAAPFQGGRQNEAAHQQQDERVTVRLADFFRGDDSQDGEQRHRQQRRRRNRDRLQDPPDGAQHGDGRGPRGLRLQAQRAESVGGRDRRGRSEPERGLLHPAVGSEQRRGVPWRGPHSKAPAVVEHGQPSAILSAPTRASVPRLRAMTEPPANRPPVAEPLLPPGWGVPEELRSRLGDEAGKQRLLETDGHLLLVLHAPPRPGESFRRGRLYWRTPEGLWKPQSLRHHEHAIDELLGEYEERAAEIEATVESAGEARDYFEALTALTPLVRAARNVYAVLKEARQAARGDRKLILLRDRGYALTRRLELLQQDAKNTLDFVIARRAEEQAEASRHQARAAHRLNVLAALFFPVATLTAIFGMELGHGLEGIDASSAPVPMLVVLGVGLVLGAILAVVVTRK</sequence>
<dbReference type="EMBL" id="CAMXCT010002380">
    <property type="protein sequence ID" value="CAI3997748.1"/>
    <property type="molecule type" value="Genomic_DNA"/>
</dbReference>
<proteinExistence type="predicted"/>
<evidence type="ECO:0000256" key="3">
    <source>
        <dbReference type="SAM" id="SignalP"/>
    </source>
</evidence>
<feature type="transmembrane region" description="Helical" evidence="2">
    <location>
        <begin position="1112"/>
        <end position="1134"/>
    </location>
</feature>
<dbReference type="Gene3D" id="2.130.10.10">
    <property type="entry name" value="YVTN repeat-like/Quinoprotein amine dehydrogenase"/>
    <property type="match status" value="2"/>
</dbReference>
<dbReference type="EMBL" id="CAMXCT030002380">
    <property type="protein sequence ID" value="CAL4785060.1"/>
    <property type="molecule type" value="Genomic_DNA"/>
</dbReference>
<feature type="compositionally biased region" description="Basic and acidic residues" evidence="1">
    <location>
        <begin position="670"/>
        <end position="679"/>
    </location>
</feature>
<keyword evidence="2" id="KW-0812">Transmembrane</keyword>
<dbReference type="AlphaFoldDB" id="A0A9P1CVK1"/>
<evidence type="ECO:0000259" key="4">
    <source>
        <dbReference type="Pfam" id="PF13360"/>
    </source>
</evidence>
<feature type="compositionally biased region" description="Basic residues" evidence="1">
    <location>
        <begin position="680"/>
        <end position="697"/>
    </location>
</feature>
<name>A0A9P1CVK1_9DINO</name>
<accession>A0A9P1CVK1</accession>
<dbReference type="Pfam" id="PF13360">
    <property type="entry name" value="PQQ_2"/>
    <property type="match status" value="1"/>
</dbReference>
<evidence type="ECO:0000256" key="1">
    <source>
        <dbReference type="SAM" id="MobiDB-lite"/>
    </source>
</evidence>
<feature type="region of interest" description="Disordered" evidence="1">
    <location>
        <begin position="557"/>
        <end position="581"/>
    </location>
</feature>
<dbReference type="SMART" id="SM00564">
    <property type="entry name" value="PQQ"/>
    <property type="match status" value="5"/>
</dbReference>
<keyword evidence="3" id="KW-0732">Signal</keyword>
<dbReference type="InterPro" id="IPR015943">
    <property type="entry name" value="WD40/YVTN_repeat-like_dom_sf"/>
</dbReference>
<evidence type="ECO:0000313" key="7">
    <source>
        <dbReference type="EMBL" id="CAL4785060.1"/>
    </source>
</evidence>
<organism evidence="5">
    <name type="scientific">Cladocopium goreaui</name>
    <dbReference type="NCBI Taxonomy" id="2562237"/>
    <lineage>
        <taxon>Eukaryota</taxon>
        <taxon>Sar</taxon>
        <taxon>Alveolata</taxon>
        <taxon>Dinophyceae</taxon>
        <taxon>Suessiales</taxon>
        <taxon>Symbiodiniaceae</taxon>
        <taxon>Cladocopium</taxon>
    </lineage>
</organism>
<feature type="compositionally biased region" description="Basic and acidic residues" evidence="1">
    <location>
        <begin position="754"/>
        <end position="779"/>
    </location>
</feature>
<keyword evidence="2" id="KW-0472">Membrane</keyword>
<dbReference type="InterPro" id="IPR011047">
    <property type="entry name" value="Quinoprotein_ADH-like_sf"/>
</dbReference>
<feature type="region of interest" description="Disordered" evidence="1">
    <location>
        <begin position="634"/>
        <end position="852"/>
    </location>
</feature>
<gene>
    <name evidence="5" type="ORF">C1SCF055_LOCUS24094</name>
</gene>
<dbReference type="InterPro" id="IPR002372">
    <property type="entry name" value="PQQ_rpt_dom"/>
</dbReference>
<keyword evidence="8" id="KW-1185">Reference proteome</keyword>